<dbReference type="HOGENOM" id="CLU_000288_109_5_1"/>
<dbReference type="PROSITE" id="PS00108">
    <property type="entry name" value="PROTEIN_KINASE_ST"/>
    <property type="match status" value="1"/>
</dbReference>
<keyword evidence="6" id="KW-0418">Kinase</keyword>
<proteinExistence type="predicted"/>
<dbReference type="Gene3D" id="1.10.510.10">
    <property type="entry name" value="Transferase(Phosphotransferase) domain 1"/>
    <property type="match status" value="1"/>
</dbReference>
<evidence type="ECO:0000256" key="5">
    <source>
        <dbReference type="ARBA" id="ARBA00022741"/>
    </source>
</evidence>
<dbReference type="PANTHER" id="PTHR47907">
    <property type="entry name" value="PROTEIN KINASE DOMAIN-CONTAINING PROTEIN"/>
    <property type="match status" value="1"/>
</dbReference>
<gene>
    <name evidence="12" type="primary">LOC100539421</name>
</gene>
<dbReference type="PANTHER" id="PTHR47907:SF5">
    <property type="entry name" value="AP2 ASSOCIATED KINASE 1"/>
    <property type="match status" value="1"/>
</dbReference>
<evidence type="ECO:0000259" key="11">
    <source>
        <dbReference type="PROSITE" id="PS50011"/>
    </source>
</evidence>
<feature type="compositionally biased region" description="Gly residues" evidence="10">
    <location>
        <begin position="12"/>
        <end position="29"/>
    </location>
</feature>
<feature type="compositionally biased region" description="Polar residues" evidence="10">
    <location>
        <begin position="581"/>
        <end position="604"/>
    </location>
</feature>
<evidence type="ECO:0000256" key="6">
    <source>
        <dbReference type="ARBA" id="ARBA00022777"/>
    </source>
</evidence>
<evidence type="ECO:0000256" key="2">
    <source>
        <dbReference type="ARBA" id="ARBA00022527"/>
    </source>
</evidence>
<keyword evidence="5" id="KW-0547">Nucleotide-binding</keyword>
<dbReference type="FunFam" id="1.10.510.10:FF:000072">
    <property type="entry name" value="AP2 associated kinase 1"/>
    <property type="match status" value="1"/>
</dbReference>
<dbReference type="Ensembl" id="ENSMGAT00000000650.3">
    <property type="protein sequence ID" value="ENSMGAP00000000022.3"/>
    <property type="gene ID" value="ENSMGAG00000000645.3"/>
</dbReference>
<keyword evidence="2" id="KW-0723">Serine/threonine-protein kinase</keyword>
<dbReference type="Pfam" id="PF00069">
    <property type="entry name" value="Pkinase"/>
    <property type="match status" value="1"/>
</dbReference>
<feature type="region of interest" description="Disordered" evidence="10">
    <location>
        <begin position="485"/>
        <end position="551"/>
    </location>
</feature>
<evidence type="ECO:0000256" key="7">
    <source>
        <dbReference type="ARBA" id="ARBA00022840"/>
    </source>
</evidence>
<evidence type="ECO:0000256" key="4">
    <source>
        <dbReference type="ARBA" id="ARBA00022679"/>
    </source>
</evidence>
<dbReference type="GeneTree" id="ENSGT00940000155968"/>
<accession>G1MPR6</accession>
<reference evidence="12" key="2">
    <citation type="submission" date="2025-08" db="UniProtKB">
        <authorList>
            <consortium name="Ensembl"/>
        </authorList>
    </citation>
    <scope>IDENTIFICATION</scope>
</reference>
<feature type="region of interest" description="Disordered" evidence="10">
    <location>
        <begin position="569"/>
        <end position="607"/>
    </location>
</feature>
<dbReference type="InterPro" id="IPR008271">
    <property type="entry name" value="Ser/Thr_kinase_AS"/>
</dbReference>
<dbReference type="InterPro" id="IPR000719">
    <property type="entry name" value="Prot_kinase_dom"/>
</dbReference>
<dbReference type="GO" id="GO:0005524">
    <property type="term" value="F:ATP binding"/>
    <property type="evidence" value="ECO:0007669"/>
    <property type="project" value="UniProtKB-KW"/>
</dbReference>
<evidence type="ECO:0000256" key="1">
    <source>
        <dbReference type="ARBA" id="ARBA00012513"/>
    </source>
</evidence>
<evidence type="ECO:0000256" key="10">
    <source>
        <dbReference type="SAM" id="MobiDB-lite"/>
    </source>
</evidence>
<feature type="compositionally biased region" description="Low complexity" evidence="10">
    <location>
        <begin position="485"/>
        <end position="531"/>
    </location>
</feature>
<dbReference type="PROSITE" id="PS50011">
    <property type="entry name" value="PROTEIN_KINASE_DOM"/>
    <property type="match status" value="1"/>
</dbReference>
<evidence type="ECO:0000256" key="9">
    <source>
        <dbReference type="ARBA" id="ARBA00048679"/>
    </source>
</evidence>
<feature type="region of interest" description="Disordered" evidence="10">
    <location>
        <begin position="727"/>
        <end position="753"/>
    </location>
</feature>
<dbReference type="InterPro" id="IPR051744">
    <property type="entry name" value="AP2_assoc_SerThr_kinase"/>
</dbReference>
<keyword evidence="4" id="KW-0808">Transferase</keyword>
<evidence type="ECO:0000313" key="13">
    <source>
        <dbReference type="Proteomes" id="UP000001645"/>
    </source>
</evidence>
<evidence type="ECO:0000313" key="12">
    <source>
        <dbReference type="Ensembl" id="ENSMGAP00000000022.3"/>
    </source>
</evidence>
<feature type="compositionally biased region" description="Low complexity" evidence="10">
    <location>
        <begin position="569"/>
        <end position="580"/>
    </location>
</feature>
<keyword evidence="7" id="KW-0067">ATP-binding</keyword>
<feature type="domain" description="Protein kinase" evidence="11">
    <location>
        <begin position="46"/>
        <end position="312"/>
    </location>
</feature>
<protein>
    <recommendedName>
        <fullName evidence="1">non-specific serine/threonine protein kinase</fullName>
        <ecNumber evidence="1">2.7.11.1</ecNumber>
    </recommendedName>
</protein>
<name>G1MPR6_MELGA</name>
<reference evidence="12 13" key="1">
    <citation type="journal article" date="2010" name="PLoS Biol.">
        <title>Multi-platform next-generation sequencing of the domestic turkey (Meleagris gallopavo): genome assembly and analysis.</title>
        <authorList>
            <person name="Dalloul R.A."/>
            <person name="Long J.A."/>
            <person name="Zimin A.V."/>
            <person name="Aslam L."/>
            <person name="Beal K."/>
            <person name="Blomberg L.A."/>
            <person name="Bouffard P."/>
            <person name="Burt D.W."/>
            <person name="Crasta O."/>
            <person name="Crooijmans R.P."/>
            <person name="Cooper K."/>
            <person name="Coulombe R.A."/>
            <person name="De S."/>
            <person name="Delany M.E."/>
            <person name="Dodgson J.B."/>
            <person name="Dong J.J."/>
            <person name="Evans C."/>
            <person name="Frederickson K.M."/>
            <person name="Flicek P."/>
            <person name="Florea L."/>
            <person name="Folkerts O."/>
            <person name="Groenen M.A."/>
            <person name="Harkins T.T."/>
            <person name="Herrero J."/>
            <person name="Hoffmann S."/>
            <person name="Megens H.J."/>
            <person name="Jiang A."/>
            <person name="de Jong P."/>
            <person name="Kaiser P."/>
            <person name="Kim H."/>
            <person name="Kim K.W."/>
            <person name="Kim S."/>
            <person name="Langenberger D."/>
            <person name="Lee M.K."/>
            <person name="Lee T."/>
            <person name="Mane S."/>
            <person name="Marcais G."/>
            <person name="Marz M."/>
            <person name="McElroy A.P."/>
            <person name="Modise T."/>
            <person name="Nefedov M."/>
            <person name="Notredame C."/>
            <person name="Paton I.R."/>
            <person name="Payne W.S."/>
            <person name="Pertea G."/>
            <person name="Prickett D."/>
            <person name="Puiu D."/>
            <person name="Qioa D."/>
            <person name="Raineri E."/>
            <person name="Ruffier M."/>
            <person name="Salzberg S.L."/>
            <person name="Schatz M.C."/>
            <person name="Scheuring C."/>
            <person name="Schmidt C.J."/>
            <person name="Schroeder S."/>
            <person name="Searle S.M."/>
            <person name="Smith E.J."/>
            <person name="Smith J."/>
            <person name="Sonstegard T.S."/>
            <person name="Stadler P.F."/>
            <person name="Tafer H."/>
            <person name="Tu Z.J."/>
            <person name="Van Tassell C.P."/>
            <person name="Vilella A.J."/>
            <person name="Williams K.P."/>
            <person name="Yorke J.A."/>
            <person name="Zhang L."/>
            <person name="Zhang H.B."/>
            <person name="Zhang X."/>
            <person name="Zhang Y."/>
            <person name="Reed K.M."/>
        </authorList>
    </citation>
    <scope>NUCLEOTIDE SEQUENCE [LARGE SCALE GENOMIC DNA]</scope>
</reference>
<reference evidence="12" key="3">
    <citation type="submission" date="2025-09" db="UniProtKB">
        <authorList>
            <consortium name="Ensembl"/>
        </authorList>
    </citation>
    <scope>IDENTIFICATION</scope>
</reference>
<keyword evidence="13" id="KW-1185">Reference proteome</keyword>
<dbReference type="SMART" id="SM00220">
    <property type="entry name" value="S_TKc"/>
    <property type="match status" value="1"/>
</dbReference>
<dbReference type="InterPro" id="IPR011009">
    <property type="entry name" value="Kinase-like_dom_sf"/>
</dbReference>
<comment type="catalytic activity">
    <reaction evidence="8">
        <text>L-threonyl-[protein] + ATP = O-phospho-L-threonyl-[protein] + ADP + H(+)</text>
        <dbReference type="Rhea" id="RHEA:46608"/>
        <dbReference type="Rhea" id="RHEA-COMP:11060"/>
        <dbReference type="Rhea" id="RHEA-COMP:11605"/>
        <dbReference type="ChEBI" id="CHEBI:15378"/>
        <dbReference type="ChEBI" id="CHEBI:30013"/>
        <dbReference type="ChEBI" id="CHEBI:30616"/>
        <dbReference type="ChEBI" id="CHEBI:61977"/>
        <dbReference type="ChEBI" id="CHEBI:456216"/>
        <dbReference type="EC" id="2.7.11.1"/>
    </reaction>
</comment>
<sequence>MKKFFDSRREQGGSGPGSGTSGGGGGSGGPGSGYIGRVFGIGRRQVTVDEVLAEGGFAIVFLVRTNNGMKCALKRMYVNNEYDLQVCKREIQIMRDLSGHKNIVGYIDSSINSVSSGDVWEVLILMDFCRGGQVVNLMNQRLQTGFTENEVLQIFCDTCEAVARLHQCKTPIIHRDLKVENILLHDRGHYVLCDFGSATNKFQNPQTEGVNAVEEEIKKYTTLSYRAPEMVNLYSGKLITTKADIWALGCLLYKLCYFTLPFGESQVAICDGNFTIPDNSRHSQDMHCLIRYMLEPDPDKRPDIYQVSYFAFKLAKKECPVQNVQNSPIPAKLPDPVKASEAAAKKSQPKARLTDPIPTTETSIAPRQRPKAGQTQPNPGILPIQPALTPRKRPTAQAAIQPQGETPGCAMMCCWTLVHADHLTDPFYQLQAEQQVSQLLLVSQFPVMQQGAPAQQQLMQNYYQQQQMMAQQTAMQQKTAAAAVQQKQQAPAAPQPQAQQSAAQPTPQQEQMQAQIRQQQKPQTTPPTAVQGQKLGSLTPPSSPKTQRAGHRRILSDVTHSALLQAAAAEASLNKSKSASTTPSGSPRTSQQNVYNPPDVSTWNPFDDDNFSKLTAEELLNKDFAKLGDGKAPEKMGSSTENLIPGFQPASSAAQADAFGGSSSFTAGSAEKMKDILSLDTSPPLLTVPDPFISLPLSDPPEKLIEGLKSPETALLLPDILPLTDPFGSTSDAVNGKNKRNQCRVSPPPLCLP</sequence>
<dbReference type="CDD" id="cd14037">
    <property type="entry name" value="STKc_NAK_like"/>
    <property type="match status" value="1"/>
</dbReference>
<comment type="catalytic activity">
    <reaction evidence="9">
        <text>L-seryl-[protein] + ATP = O-phospho-L-seryl-[protein] + ADP + H(+)</text>
        <dbReference type="Rhea" id="RHEA:17989"/>
        <dbReference type="Rhea" id="RHEA-COMP:9863"/>
        <dbReference type="Rhea" id="RHEA-COMP:11604"/>
        <dbReference type="ChEBI" id="CHEBI:15378"/>
        <dbReference type="ChEBI" id="CHEBI:29999"/>
        <dbReference type="ChEBI" id="CHEBI:30616"/>
        <dbReference type="ChEBI" id="CHEBI:83421"/>
        <dbReference type="ChEBI" id="CHEBI:456216"/>
        <dbReference type="EC" id="2.7.11.1"/>
    </reaction>
</comment>
<dbReference type="EC" id="2.7.11.1" evidence="1"/>
<evidence type="ECO:0000256" key="8">
    <source>
        <dbReference type="ARBA" id="ARBA00047899"/>
    </source>
</evidence>
<feature type="compositionally biased region" description="Polar residues" evidence="10">
    <location>
        <begin position="534"/>
        <end position="546"/>
    </location>
</feature>
<feature type="region of interest" description="Disordered" evidence="10">
    <location>
        <begin position="326"/>
        <end position="402"/>
    </location>
</feature>
<dbReference type="SUPFAM" id="SSF56112">
    <property type="entry name" value="Protein kinase-like (PK-like)"/>
    <property type="match status" value="1"/>
</dbReference>
<evidence type="ECO:0000256" key="3">
    <source>
        <dbReference type="ARBA" id="ARBA00022553"/>
    </source>
</evidence>
<dbReference type="GO" id="GO:0004674">
    <property type="term" value="F:protein serine/threonine kinase activity"/>
    <property type="evidence" value="ECO:0007669"/>
    <property type="project" value="UniProtKB-KW"/>
</dbReference>
<dbReference type="InParanoid" id="G1MPR6"/>
<keyword evidence="3" id="KW-0597">Phosphoprotein</keyword>
<feature type="compositionally biased region" description="Basic and acidic residues" evidence="10">
    <location>
        <begin position="1"/>
        <end position="11"/>
    </location>
</feature>
<feature type="region of interest" description="Disordered" evidence="10">
    <location>
        <begin position="1"/>
        <end position="29"/>
    </location>
</feature>
<dbReference type="Proteomes" id="UP000001645">
    <property type="component" value="Chromosome 24"/>
</dbReference>
<dbReference type="Bgee" id="ENSMGAG00000000645">
    <property type="expression patterns" value="Expressed in brain and 17 other cell types or tissues"/>
</dbReference>
<organism evidence="12 13">
    <name type="scientific">Meleagris gallopavo</name>
    <name type="common">Wild turkey</name>
    <dbReference type="NCBI Taxonomy" id="9103"/>
    <lineage>
        <taxon>Eukaryota</taxon>
        <taxon>Metazoa</taxon>
        <taxon>Chordata</taxon>
        <taxon>Craniata</taxon>
        <taxon>Vertebrata</taxon>
        <taxon>Euteleostomi</taxon>
        <taxon>Archelosauria</taxon>
        <taxon>Archosauria</taxon>
        <taxon>Dinosauria</taxon>
        <taxon>Saurischia</taxon>
        <taxon>Theropoda</taxon>
        <taxon>Coelurosauria</taxon>
        <taxon>Aves</taxon>
        <taxon>Neognathae</taxon>
        <taxon>Galloanserae</taxon>
        <taxon>Galliformes</taxon>
        <taxon>Phasianidae</taxon>
        <taxon>Meleagridinae</taxon>
        <taxon>Meleagris</taxon>
    </lineage>
</organism>
<dbReference type="AlphaFoldDB" id="G1MPR6"/>